<dbReference type="EMBL" id="QGMH01000048">
    <property type="protein sequence ID" value="TVY27493.1"/>
    <property type="molecule type" value="Genomic_DNA"/>
</dbReference>
<accession>A0A8H8R2V6</accession>
<sequence>MTIHPTSSRRQPHSTSQSLKVNISSYSYSDWYRHLSSVYESPHLVEANCQRATMFNASQKLLLSSTPSLQLRALLHPPLPLNPRESQNLFNLLTTSFRKHLDKEHGPLTSTTPTDAEPALRKDPRAPSHTRRNSHTEKHPADRHLSRVLDNPLFIPLGIPLGRGRQILRKDPMLVFEAAVGKGMMDISSAAKCLWAKKQQIVQSHVSNVQDGMRDSKAGTTVLKWLISSGQANNLDFLRNEEFAVLLMQYMIAEGMQDACWAWIMRSFKEIPHIFALPLNSDERQRLKKDIMSPFYFFLSAISSRPHSLDAAYVAMSRAAGYLDHLSLEQARDVLGGSVCFIISLTKAMGWDRPPASETNYDSFLRLIPTSRPRFKYDLAHLWLLHPTRPSVDLALEMLREVHTYGVPLIISQSKKAKDWQVSMDNRIMGLGFEATKYLLKHDRYREADEVMACLRLHFSTQLGLEPRQQEKLVDSEAEAASLEMLDNLKFA</sequence>
<organism evidence="2 3">
    <name type="scientific">Lachnellula hyalina</name>
    <dbReference type="NCBI Taxonomy" id="1316788"/>
    <lineage>
        <taxon>Eukaryota</taxon>
        <taxon>Fungi</taxon>
        <taxon>Dikarya</taxon>
        <taxon>Ascomycota</taxon>
        <taxon>Pezizomycotina</taxon>
        <taxon>Leotiomycetes</taxon>
        <taxon>Helotiales</taxon>
        <taxon>Lachnaceae</taxon>
        <taxon>Lachnellula</taxon>
    </lineage>
</organism>
<protein>
    <submittedName>
        <fullName evidence="2">Uncharacterized protein</fullName>
    </submittedName>
</protein>
<dbReference type="OrthoDB" id="5424391at2759"/>
<dbReference type="GeneID" id="41983421"/>
<gene>
    <name evidence="2" type="ORF">LHYA1_G003223</name>
</gene>
<keyword evidence="3" id="KW-1185">Reference proteome</keyword>
<dbReference type="RefSeq" id="XP_031006281.1">
    <property type="nucleotide sequence ID" value="XM_031148197.1"/>
</dbReference>
<reference evidence="2 3" key="1">
    <citation type="submission" date="2018-05" db="EMBL/GenBank/DDBJ databases">
        <title>Genome sequencing and assembly of the regulated plant pathogen Lachnellula willkommii and related sister species for the development of diagnostic species identification markers.</title>
        <authorList>
            <person name="Giroux E."/>
            <person name="Bilodeau G."/>
        </authorList>
    </citation>
    <scope>NUCLEOTIDE SEQUENCE [LARGE SCALE GENOMIC DNA]</scope>
    <source>
        <strain evidence="2 3">CBS 185.66</strain>
    </source>
</reference>
<dbReference type="Proteomes" id="UP000431533">
    <property type="component" value="Unassembled WGS sequence"/>
</dbReference>
<feature type="compositionally biased region" description="Basic and acidic residues" evidence="1">
    <location>
        <begin position="134"/>
        <end position="145"/>
    </location>
</feature>
<comment type="caution">
    <text evidence="2">The sequence shown here is derived from an EMBL/GenBank/DDBJ whole genome shotgun (WGS) entry which is preliminary data.</text>
</comment>
<proteinExistence type="predicted"/>
<evidence type="ECO:0000313" key="3">
    <source>
        <dbReference type="Proteomes" id="UP000431533"/>
    </source>
</evidence>
<dbReference type="AlphaFoldDB" id="A0A8H8R2V6"/>
<evidence type="ECO:0000256" key="1">
    <source>
        <dbReference type="SAM" id="MobiDB-lite"/>
    </source>
</evidence>
<name>A0A8H8R2V6_9HELO</name>
<feature type="region of interest" description="Disordered" evidence="1">
    <location>
        <begin position="101"/>
        <end position="145"/>
    </location>
</feature>
<evidence type="ECO:0000313" key="2">
    <source>
        <dbReference type="EMBL" id="TVY27493.1"/>
    </source>
</evidence>